<protein>
    <submittedName>
        <fullName evidence="2">Uncharacterized protein</fullName>
    </submittedName>
</protein>
<organism evidence="2 3">
    <name type="scientific">Caerostris darwini</name>
    <dbReference type="NCBI Taxonomy" id="1538125"/>
    <lineage>
        <taxon>Eukaryota</taxon>
        <taxon>Metazoa</taxon>
        <taxon>Ecdysozoa</taxon>
        <taxon>Arthropoda</taxon>
        <taxon>Chelicerata</taxon>
        <taxon>Arachnida</taxon>
        <taxon>Araneae</taxon>
        <taxon>Araneomorphae</taxon>
        <taxon>Entelegynae</taxon>
        <taxon>Araneoidea</taxon>
        <taxon>Araneidae</taxon>
        <taxon>Caerostris</taxon>
    </lineage>
</organism>
<reference evidence="2 3" key="1">
    <citation type="submission" date="2021-06" db="EMBL/GenBank/DDBJ databases">
        <title>Caerostris darwini draft genome.</title>
        <authorList>
            <person name="Kono N."/>
            <person name="Arakawa K."/>
        </authorList>
    </citation>
    <scope>NUCLEOTIDE SEQUENCE [LARGE SCALE GENOMIC DNA]</scope>
</reference>
<evidence type="ECO:0000313" key="3">
    <source>
        <dbReference type="Proteomes" id="UP001054837"/>
    </source>
</evidence>
<keyword evidence="3" id="KW-1185">Reference proteome</keyword>
<evidence type="ECO:0000313" key="2">
    <source>
        <dbReference type="EMBL" id="GIY47328.1"/>
    </source>
</evidence>
<dbReference type="Proteomes" id="UP001054837">
    <property type="component" value="Unassembled WGS sequence"/>
</dbReference>
<feature type="chain" id="PRO_5043394276" evidence="1">
    <location>
        <begin position="24"/>
        <end position="123"/>
    </location>
</feature>
<proteinExistence type="predicted"/>
<comment type="caution">
    <text evidence="2">The sequence shown here is derived from an EMBL/GenBank/DDBJ whole genome shotgun (WGS) entry which is preliminary data.</text>
</comment>
<feature type="signal peptide" evidence="1">
    <location>
        <begin position="1"/>
        <end position="23"/>
    </location>
</feature>
<keyword evidence="1" id="KW-0732">Signal</keyword>
<dbReference type="AlphaFoldDB" id="A0AAV4TT81"/>
<accession>A0AAV4TT81</accession>
<name>A0AAV4TT81_9ARAC</name>
<dbReference type="EMBL" id="BPLQ01009917">
    <property type="protein sequence ID" value="GIY47328.1"/>
    <property type="molecule type" value="Genomic_DNA"/>
</dbReference>
<evidence type="ECO:0000256" key="1">
    <source>
        <dbReference type="SAM" id="SignalP"/>
    </source>
</evidence>
<sequence>MVDLDEWIFLIIALLCRISELLAATVHRSVREKSMNGMGGWRNSVEIEIESSISIVSWMFCVFKMESLYVNIPVVATPNISVHSLKRNEEVQHYHGTSSYIYSVLVVERRIENETNPVVHVIN</sequence>
<gene>
    <name evidence="2" type="ORF">CDAR_501691</name>
</gene>